<protein>
    <submittedName>
        <fullName evidence="2">Uncharacterized protein</fullName>
    </submittedName>
</protein>
<gene>
    <name evidence="2" type="ORF">K0504_17965</name>
</gene>
<organism evidence="2 3">
    <name type="scientific">Neiella holothuriorum</name>
    <dbReference type="NCBI Taxonomy" id="2870530"/>
    <lineage>
        <taxon>Bacteria</taxon>
        <taxon>Pseudomonadati</taxon>
        <taxon>Pseudomonadota</taxon>
        <taxon>Gammaproteobacteria</taxon>
        <taxon>Alteromonadales</taxon>
        <taxon>Echinimonadaceae</taxon>
        <taxon>Neiella</taxon>
    </lineage>
</organism>
<keyword evidence="1" id="KW-0472">Membrane</keyword>
<evidence type="ECO:0000256" key="1">
    <source>
        <dbReference type="SAM" id="Phobius"/>
    </source>
</evidence>
<sequence>MDLKNNDKLKQAEAKAQALQAELKAKGPMEFAKANMPLVGGAAALLLIVLYLLLSGGSSSASSEKSFFQDTVKLKTCAPVTPSMTLATARSQLKLKHADYINEVREQFSSKAEAEQFEDKFNRRVQAATIAQQMSLEASSKSERKAFIEACKSLTF</sequence>
<comment type="caution">
    <text evidence="2">The sequence shown here is derived from an EMBL/GenBank/DDBJ whole genome shotgun (WGS) entry which is preliminary data.</text>
</comment>
<reference evidence="2" key="1">
    <citation type="submission" date="2021-07" db="EMBL/GenBank/DDBJ databases">
        <title>Neiella marina sp. nov., isolated from the intestinal content of sea cucumber Apostichopus japonicus.</title>
        <authorList>
            <person name="Bai X."/>
        </authorList>
    </citation>
    <scope>NUCLEOTIDE SEQUENCE</scope>
    <source>
        <strain evidence="2">126</strain>
    </source>
</reference>
<dbReference type="EMBL" id="JAHZSS010000033">
    <property type="protein sequence ID" value="MBW8192925.1"/>
    <property type="molecule type" value="Genomic_DNA"/>
</dbReference>
<keyword evidence="1" id="KW-0812">Transmembrane</keyword>
<dbReference type="Proteomes" id="UP001166251">
    <property type="component" value="Unassembled WGS sequence"/>
</dbReference>
<evidence type="ECO:0000313" key="2">
    <source>
        <dbReference type="EMBL" id="MBW8192925.1"/>
    </source>
</evidence>
<name>A0ABS7EKT3_9GAMM</name>
<accession>A0ABS7EKT3</accession>
<keyword evidence="1" id="KW-1133">Transmembrane helix</keyword>
<dbReference type="RefSeq" id="WP_220105546.1">
    <property type="nucleotide sequence ID" value="NZ_JAHZSS010000033.1"/>
</dbReference>
<proteinExistence type="predicted"/>
<keyword evidence="3" id="KW-1185">Reference proteome</keyword>
<evidence type="ECO:0000313" key="3">
    <source>
        <dbReference type="Proteomes" id="UP001166251"/>
    </source>
</evidence>
<feature type="transmembrane region" description="Helical" evidence="1">
    <location>
        <begin position="34"/>
        <end position="54"/>
    </location>
</feature>